<protein>
    <submittedName>
        <fullName evidence="2">CHAT domain-containing protein</fullName>
    </submittedName>
</protein>
<name>A0A7L6AVJ8_9GAMM</name>
<feature type="domain" description="CHAT" evidence="1">
    <location>
        <begin position="13"/>
        <end position="190"/>
    </location>
</feature>
<accession>A0A7L6AVJ8</accession>
<dbReference type="KEGG" id="this:HZT40_18095"/>
<evidence type="ECO:0000313" key="2">
    <source>
        <dbReference type="EMBL" id="QLQ33184.1"/>
    </source>
</evidence>
<sequence>MTLLLLGAKSKHHPLESVPAELSRLKQLFQAAPNTGLAIEYEPYLTRPILTEQLRRLTDRISILHFAGHSGTEQLQTDDELVYAQHIAAILQSWEQKPCLLFLNGCNSGGQANLFLDAGIPCIIATHHYIDDKEAALFAYEFYAGLLADPDKTTLEQAYTRAGALTLMGKNRSPRSLDIDELKQDTPSAWDWGIFTRDRALPTHWTLASLGTSCRQTATPIAAPPDFITKMKLEGLQQRWQRLYQRHAAIQTQYDLEIRAEEKLRMAYILEQNRTDLAQVEQEISELRQ</sequence>
<dbReference type="Pfam" id="PF12770">
    <property type="entry name" value="CHAT"/>
    <property type="match status" value="1"/>
</dbReference>
<dbReference type="Proteomes" id="UP000510621">
    <property type="component" value="Chromosome"/>
</dbReference>
<dbReference type="InterPro" id="IPR024983">
    <property type="entry name" value="CHAT_dom"/>
</dbReference>
<evidence type="ECO:0000259" key="1">
    <source>
        <dbReference type="Pfam" id="PF12770"/>
    </source>
</evidence>
<reference evidence="2" key="1">
    <citation type="submission" date="2020-06" db="EMBL/GenBank/DDBJ databases">
        <title>Analysis procedures for assessing recovery of high quality, complete, closed genomes from Nanopore long read metagenome sequencing.</title>
        <authorList>
            <person name="Bessarab I."/>
            <person name="Arumugam K."/>
            <person name="Haryono M."/>
            <person name="Liu X."/>
            <person name="Roy S."/>
            <person name="Zuniga-Montanez R.E."/>
            <person name="Qiu G."/>
            <person name="Drautz-Moses D.I."/>
            <person name="Law Y.Y."/>
            <person name="Wuertz S."/>
            <person name="Lauro F.M."/>
            <person name="Huson D.H."/>
            <person name="Williams R.B."/>
        </authorList>
    </citation>
    <scope>NUCLEOTIDE SEQUENCE [LARGE SCALE GENOMIC DNA]</scope>
    <source>
        <strain evidence="2">SSD2</strain>
    </source>
</reference>
<proteinExistence type="predicted"/>
<keyword evidence="3" id="KW-1185">Reference proteome</keyword>
<organism evidence="2 3">
    <name type="scientific">Candidatus Thiothrix singaporensis</name>
    <dbReference type="NCBI Taxonomy" id="2799669"/>
    <lineage>
        <taxon>Bacteria</taxon>
        <taxon>Pseudomonadati</taxon>
        <taxon>Pseudomonadota</taxon>
        <taxon>Gammaproteobacteria</taxon>
        <taxon>Thiotrichales</taxon>
        <taxon>Thiotrichaceae</taxon>
        <taxon>Thiothrix</taxon>
    </lineage>
</organism>
<evidence type="ECO:0000313" key="3">
    <source>
        <dbReference type="Proteomes" id="UP000510621"/>
    </source>
</evidence>
<dbReference type="AlphaFoldDB" id="A0A7L6AVJ8"/>
<dbReference type="EMBL" id="CP059265">
    <property type="protein sequence ID" value="QLQ33184.1"/>
    <property type="molecule type" value="Genomic_DNA"/>
</dbReference>
<gene>
    <name evidence="2" type="ORF">HZT40_18095</name>
</gene>